<evidence type="ECO:0000256" key="1">
    <source>
        <dbReference type="SAM" id="MobiDB-lite"/>
    </source>
</evidence>
<dbReference type="PANTHER" id="PTHR21310">
    <property type="entry name" value="AMINOGLYCOSIDE PHOSPHOTRANSFERASE-RELATED-RELATED"/>
    <property type="match status" value="1"/>
</dbReference>
<feature type="compositionally biased region" description="Gly residues" evidence="1">
    <location>
        <begin position="557"/>
        <end position="567"/>
    </location>
</feature>
<organism evidence="2 3">
    <name type="scientific">Meripilus lineatus</name>
    <dbReference type="NCBI Taxonomy" id="2056292"/>
    <lineage>
        <taxon>Eukaryota</taxon>
        <taxon>Fungi</taxon>
        <taxon>Dikarya</taxon>
        <taxon>Basidiomycota</taxon>
        <taxon>Agaricomycotina</taxon>
        <taxon>Agaricomycetes</taxon>
        <taxon>Polyporales</taxon>
        <taxon>Meripilaceae</taxon>
        <taxon>Meripilus</taxon>
    </lineage>
</organism>
<dbReference type="InterPro" id="IPR011009">
    <property type="entry name" value="Kinase-like_dom_sf"/>
</dbReference>
<feature type="region of interest" description="Disordered" evidence="1">
    <location>
        <begin position="305"/>
        <end position="333"/>
    </location>
</feature>
<accession>A0AAD5V1U0</accession>
<dbReference type="PANTHER" id="PTHR21310:SF13">
    <property type="entry name" value="AMINOGLYCOSIDE PHOSPHOTRANSFERASE DOMAIN-CONTAINING PROTEIN"/>
    <property type="match status" value="1"/>
</dbReference>
<name>A0AAD5V1U0_9APHY</name>
<comment type="caution">
    <text evidence="2">The sequence shown here is derived from an EMBL/GenBank/DDBJ whole genome shotgun (WGS) entry which is preliminary data.</text>
</comment>
<feature type="region of interest" description="Disordered" evidence="1">
    <location>
        <begin position="532"/>
        <end position="575"/>
    </location>
</feature>
<reference evidence="2" key="1">
    <citation type="submission" date="2022-07" db="EMBL/GenBank/DDBJ databases">
        <title>Genome Sequence of Physisporinus lineatus.</title>
        <authorList>
            <person name="Buettner E."/>
        </authorList>
    </citation>
    <scope>NUCLEOTIDE SEQUENCE</scope>
    <source>
        <strain evidence="2">VT162</strain>
    </source>
</reference>
<dbReference type="Proteomes" id="UP001212997">
    <property type="component" value="Unassembled WGS sequence"/>
</dbReference>
<proteinExistence type="predicted"/>
<evidence type="ECO:0000313" key="3">
    <source>
        <dbReference type="Proteomes" id="UP001212997"/>
    </source>
</evidence>
<dbReference type="EMBL" id="JANAWD010000417">
    <property type="protein sequence ID" value="KAJ3479770.1"/>
    <property type="molecule type" value="Genomic_DNA"/>
</dbReference>
<dbReference type="SUPFAM" id="SSF56112">
    <property type="entry name" value="Protein kinase-like (PK-like)"/>
    <property type="match status" value="1"/>
</dbReference>
<dbReference type="AlphaFoldDB" id="A0AAD5V1U0"/>
<protein>
    <recommendedName>
        <fullName evidence="4">Aminoglycoside phosphotransferase domain-containing protein</fullName>
    </recommendedName>
</protein>
<feature type="compositionally biased region" description="Acidic residues" evidence="1">
    <location>
        <begin position="310"/>
        <end position="329"/>
    </location>
</feature>
<sequence>MQPDLLTRPLLQWDWDIEHADRKREARADAAIHGAQPFQVDRKLLKDIVYEKMGVEVVRIMFLGAADEREVVARVARRFMPRLKTDSEVATMKYLRERTDIPVPTIYHHDSNPYNRLGGEYIIMSKAPGIPLARVFHSMGYNELSVLMENLANLIIPLFAHRFARIGSIYLGPDPNPVSDETSTMPTPTANHHVSNPLSLSMTPVVGRFAKSERFPFPTAPPPPPTSEFHVGPIISWPFFGSNRGEMTHPDEINRGPWPSTYSYLLSCVQREIDGVIRENEGKSAPHRLHLDPDEILSSRHHQLQAVPGDESDNSDEWDMQESEEEWEGPGDSMYRDYRRMQRSTFLVAHLKERENRVQSEMSRVVRMMERLGVMRREDGADTGGGGGTHEEFTLDCHDLSLENVFVDENDNTKISCIIDWESTTTRPLWACAHTPTFLQSSPFTAKLFRAVVEKMAADKKREIVVNGQPRVLATAAGEWLHHEATGVRLRMVHRCLEWDGWEEGLAESILGPEDQEDDWFKSWDELNGDDGYDSPLSPGACTSPTLTDSEFDSEGSAGGAGSGGASGLKHVPVKAKGRVSDTRAAKVVAVEKEKEKLLKATGDICGGRGGELGRRLEAWLSIHGDAELARRWGSHEDVLVA</sequence>
<dbReference type="InterPro" id="IPR051678">
    <property type="entry name" value="AGP_Transferase"/>
</dbReference>
<evidence type="ECO:0008006" key="4">
    <source>
        <dbReference type="Google" id="ProtNLM"/>
    </source>
</evidence>
<gene>
    <name evidence="2" type="ORF">NLI96_g8828</name>
</gene>
<evidence type="ECO:0000313" key="2">
    <source>
        <dbReference type="EMBL" id="KAJ3479770.1"/>
    </source>
</evidence>
<keyword evidence="3" id="KW-1185">Reference proteome</keyword>